<name>A0ACC2MGB2_PERAE</name>
<sequence>MGSCRPRAVFMAFGTKGDVYPITAIASAFASDQQEYQVVLITNSAHKNLSVHLAARNISSVLISTPPVVSNHQKIDSRESFSLQKKLIERHHREECLSSLEKVFGDGPCMEGDFIVINFFALEGWSLAELFRVRCIVTAPYVVPYSAPSSFERQFRKELPLLYKYLKEAPIEEVCWRDVIHWMWPLFTEEWGSWRAECLNLSPWPFTDPVTGLPMCHDWAKSPLLLYGFNKEIVECPDYWPSNVHICGFWFLPKEWQFSCAECGEISALFASDHLNGKDELCAIHADLECFLKASSSCLPIFIGLSSIPSMGFLHNPRAFLQVLKAALERTDCRFILFTAGYEPLDATIQAMINTSSDLDESRHFRSCTNGVFLFKDRLFCFSGTIPYNWIFPRCSVVIHHGGSGSTAAALHAGTPQSRPSSLQADDAFLSLLPSFSSFPLTLPFRVSKLYEHRKYVSFQHLNLVMDRPGPSRIWPTASHRKRRVTRHEVIATPPPKESEVEEVVEEAQAVDEHSQTDDAAEIRAGEDDAQDTGPFPGGLVDFTFLSSFRNHIAAALWRGEVFIYN</sequence>
<evidence type="ECO:0000313" key="1">
    <source>
        <dbReference type="EMBL" id="KAJ8644384.1"/>
    </source>
</evidence>
<evidence type="ECO:0000313" key="2">
    <source>
        <dbReference type="Proteomes" id="UP001234297"/>
    </source>
</evidence>
<dbReference type="Proteomes" id="UP001234297">
    <property type="component" value="Chromosome 2"/>
</dbReference>
<organism evidence="1 2">
    <name type="scientific">Persea americana</name>
    <name type="common">Avocado</name>
    <dbReference type="NCBI Taxonomy" id="3435"/>
    <lineage>
        <taxon>Eukaryota</taxon>
        <taxon>Viridiplantae</taxon>
        <taxon>Streptophyta</taxon>
        <taxon>Embryophyta</taxon>
        <taxon>Tracheophyta</taxon>
        <taxon>Spermatophyta</taxon>
        <taxon>Magnoliopsida</taxon>
        <taxon>Magnoliidae</taxon>
        <taxon>Laurales</taxon>
        <taxon>Lauraceae</taxon>
        <taxon>Persea</taxon>
    </lineage>
</organism>
<protein>
    <submittedName>
        <fullName evidence="1">Uncharacterized protein</fullName>
    </submittedName>
</protein>
<reference evidence="1 2" key="1">
    <citation type="journal article" date="2022" name="Hortic Res">
        <title>A haplotype resolved chromosomal level avocado genome allows analysis of novel avocado genes.</title>
        <authorList>
            <person name="Nath O."/>
            <person name="Fletcher S.J."/>
            <person name="Hayward A."/>
            <person name="Shaw L.M."/>
            <person name="Masouleh A.K."/>
            <person name="Furtado A."/>
            <person name="Henry R.J."/>
            <person name="Mitter N."/>
        </authorList>
    </citation>
    <scope>NUCLEOTIDE SEQUENCE [LARGE SCALE GENOMIC DNA]</scope>
    <source>
        <strain evidence="2">cv. Hass</strain>
    </source>
</reference>
<gene>
    <name evidence="1" type="ORF">MRB53_006132</name>
</gene>
<comment type="caution">
    <text evidence="1">The sequence shown here is derived from an EMBL/GenBank/DDBJ whole genome shotgun (WGS) entry which is preliminary data.</text>
</comment>
<keyword evidence="2" id="KW-1185">Reference proteome</keyword>
<accession>A0ACC2MGB2</accession>
<dbReference type="EMBL" id="CM056810">
    <property type="protein sequence ID" value="KAJ8644384.1"/>
    <property type="molecule type" value="Genomic_DNA"/>
</dbReference>
<proteinExistence type="predicted"/>